<gene>
    <name evidence="6" type="ORF">ULMA_10640</name>
</gene>
<evidence type="ECO:0000256" key="1">
    <source>
        <dbReference type="ARBA" id="ARBA00010641"/>
    </source>
</evidence>
<dbReference type="Proteomes" id="UP000326509">
    <property type="component" value="Unassembled WGS sequence"/>
</dbReference>
<reference evidence="6 7" key="1">
    <citation type="submission" date="2019-08" db="EMBL/GenBank/DDBJ databases">
        <title>Draft genome sequence of Ulvibacter marinus type strain NBRC 109484.</title>
        <authorList>
            <person name="Kawano K."/>
            <person name="Ushijima N."/>
            <person name="Kihara M."/>
            <person name="Itoh H."/>
        </authorList>
    </citation>
    <scope>NUCLEOTIDE SEQUENCE [LARGE SCALE GENOMIC DNA]</scope>
    <source>
        <strain evidence="6 7">NBRC 109484</strain>
    </source>
</reference>
<feature type="domain" description="HTH luxR-type" evidence="5">
    <location>
        <begin position="124"/>
        <end position="151"/>
    </location>
</feature>
<dbReference type="RefSeq" id="WP_208997615.1">
    <property type="nucleotide sequence ID" value="NZ_BKCG01000002.1"/>
</dbReference>
<dbReference type="GO" id="GO:0003677">
    <property type="term" value="F:DNA binding"/>
    <property type="evidence" value="ECO:0007669"/>
    <property type="project" value="InterPro"/>
</dbReference>
<dbReference type="GO" id="GO:0006352">
    <property type="term" value="P:DNA-templated transcription initiation"/>
    <property type="evidence" value="ECO:0007669"/>
    <property type="project" value="InterPro"/>
</dbReference>
<dbReference type="InterPro" id="IPR013249">
    <property type="entry name" value="RNA_pol_sigma70_r4_t2"/>
</dbReference>
<keyword evidence="3" id="KW-0731">Sigma factor</keyword>
<dbReference type="SUPFAM" id="SSF88659">
    <property type="entry name" value="Sigma3 and sigma4 domains of RNA polymerase sigma factors"/>
    <property type="match status" value="1"/>
</dbReference>
<evidence type="ECO:0000313" key="6">
    <source>
        <dbReference type="EMBL" id="GER58956.1"/>
    </source>
</evidence>
<comment type="similarity">
    <text evidence="1">Belongs to the sigma-70 factor family. ECF subfamily.</text>
</comment>
<accession>A0A5J4IVR2</accession>
<dbReference type="NCBIfam" id="TIGR02937">
    <property type="entry name" value="sigma70-ECF"/>
    <property type="match status" value="1"/>
</dbReference>
<evidence type="ECO:0000313" key="7">
    <source>
        <dbReference type="Proteomes" id="UP000326509"/>
    </source>
</evidence>
<dbReference type="AlphaFoldDB" id="A0A5J4IVR2"/>
<evidence type="ECO:0000259" key="5">
    <source>
        <dbReference type="PROSITE" id="PS00622"/>
    </source>
</evidence>
<dbReference type="GO" id="GO:0000428">
    <property type="term" value="C:DNA-directed RNA polymerase complex"/>
    <property type="evidence" value="ECO:0007669"/>
    <property type="project" value="UniProtKB-KW"/>
</dbReference>
<keyword evidence="2" id="KW-0805">Transcription regulation</keyword>
<evidence type="ECO:0000256" key="2">
    <source>
        <dbReference type="ARBA" id="ARBA00023015"/>
    </source>
</evidence>
<dbReference type="GO" id="GO:0016987">
    <property type="term" value="F:sigma factor activity"/>
    <property type="evidence" value="ECO:0007669"/>
    <property type="project" value="UniProtKB-KW"/>
</dbReference>
<evidence type="ECO:0000256" key="3">
    <source>
        <dbReference type="ARBA" id="ARBA00023082"/>
    </source>
</evidence>
<dbReference type="InterPro" id="IPR036388">
    <property type="entry name" value="WH-like_DNA-bd_sf"/>
</dbReference>
<dbReference type="InterPro" id="IPR007627">
    <property type="entry name" value="RNA_pol_sigma70_r2"/>
</dbReference>
<keyword evidence="6" id="KW-0240">DNA-directed RNA polymerase</keyword>
<dbReference type="Gene3D" id="1.10.10.10">
    <property type="entry name" value="Winged helix-like DNA-binding domain superfamily/Winged helix DNA-binding domain"/>
    <property type="match status" value="1"/>
</dbReference>
<evidence type="ECO:0000256" key="4">
    <source>
        <dbReference type="ARBA" id="ARBA00023163"/>
    </source>
</evidence>
<dbReference type="Pfam" id="PF08281">
    <property type="entry name" value="Sigma70_r4_2"/>
    <property type="match status" value="1"/>
</dbReference>
<dbReference type="InterPro" id="IPR014284">
    <property type="entry name" value="RNA_pol_sigma-70_dom"/>
</dbReference>
<dbReference type="Pfam" id="PF04542">
    <property type="entry name" value="Sigma70_r2"/>
    <property type="match status" value="1"/>
</dbReference>
<sequence length="156" mass="18032">MKEEFADLIVQHKALIYKVSKLYTNTLEDEQDLFQEIVFQLWKSYSSFKGEAKITTWMYRVGMNTAIASLNKKKRAVSTITPIEIPDVIDDNSTQVQENIDALYKAIKRLNVIDRGVTLLFLEGNSYKQIGEIMGYTENNVGTRMGRIREKLKQLM</sequence>
<comment type="caution">
    <text evidence="6">The sequence shown here is derived from an EMBL/GenBank/DDBJ whole genome shotgun (WGS) entry which is preliminary data.</text>
</comment>
<dbReference type="PANTHER" id="PTHR43133">
    <property type="entry name" value="RNA POLYMERASE ECF-TYPE SIGMA FACTO"/>
    <property type="match status" value="1"/>
</dbReference>
<dbReference type="SUPFAM" id="SSF88946">
    <property type="entry name" value="Sigma2 domain of RNA polymerase sigma factors"/>
    <property type="match status" value="1"/>
</dbReference>
<keyword evidence="4" id="KW-0804">Transcription</keyword>
<dbReference type="InterPro" id="IPR039425">
    <property type="entry name" value="RNA_pol_sigma-70-like"/>
</dbReference>
<keyword evidence="7" id="KW-1185">Reference proteome</keyword>
<organism evidence="6 7">
    <name type="scientific">Patiriisocius marinus</name>
    <dbReference type="NCBI Taxonomy" id="1397112"/>
    <lineage>
        <taxon>Bacteria</taxon>
        <taxon>Pseudomonadati</taxon>
        <taxon>Bacteroidota</taxon>
        <taxon>Flavobacteriia</taxon>
        <taxon>Flavobacteriales</taxon>
        <taxon>Flavobacteriaceae</taxon>
        <taxon>Patiriisocius</taxon>
    </lineage>
</organism>
<dbReference type="InterPro" id="IPR000792">
    <property type="entry name" value="Tscrpt_reg_LuxR_C"/>
</dbReference>
<name>A0A5J4IVR2_9FLAO</name>
<dbReference type="EMBL" id="BKCG01000002">
    <property type="protein sequence ID" value="GER58956.1"/>
    <property type="molecule type" value="Genomic_DNA"/>
</dbReference>
<dbReference type="InterPro" id="IPR013325">
    <property type="entry name" value="RNA_pol_sigma_r2"/>
</dbReference>
<dbReference type="PROSITE" id="PS00622">
    <property type="entry name" value="HTH_LUXR_1"/>
    <property type="match status" value="1"/>
</dbReference>
<dbReference type="InterPro" id="IPR013324">
    <property type="entry name" value="RNA_pol_sigma_r3/r4-like"/>
</dbReference>
<dbReference type="Gene3D" id="1.10.1740.10">
    <property type="match status" value="1"/>
</dbReference>
<dbReference type="PANTHER" id="PTHR43133:SF45">
    <property type="entry name" value="RNA POLYMERASE ECF-TYPE SIGMA FACTOR"/>
    <property type="match status" value="1"/>
</dbReference>
<protein>
    <submittedName>
        <fullName evidence="6">DNA-directed RNA polymerase sigma-70 factor</fullName>
    </submittedName>
</protein>
<proteinExistence type="inferred from homology"/>